<dbReference type="OrthoDB" id="2659138at2"/>
<comment type="caution">
    <text evidence="2">The sequence shown here is derived from an EMBL/GenBank/DDBJ whole genome shotgun (WGS) entry which is preliminary data.</text>
</comment>
<dbReference type="RefSeq" id="WP_147666045.1">
    <property type="nucleotide sequence ID" value="NZ_VDUW01000002.1"/>
</dbReference>
<dbReference type="Proteomes" id="UP000321574">
    <property type="component" value="Unassembled WGS sequence"/>
</dbReference>
<feature type="transmembrane region" description="Helical" evidence="1">
    <location>
        <begin position="453"/>
        <end position="471"/>
    </location>
</feature>
<evidence type="ECO:0000313" key="2">
    <source>
        <dbReference type="EMBL" id="TXL66646.1"/>
    </source>
</evidence>
<feature type="transmembrane region" description="Helical" evidence="1">
    <location>
        <begin position="137"/>
        <end position="158"/>
    </location>
</feature>
<feature type="transmembrane region" description="Helical" evidence="1">
    <location>
        <begin position="378"/>
        <end position="396"/>
    </location>
</feature>
<feature type="transmembrane region" description="Helical" evidence="1">
    <location>
        <begin position="85"/>
        <end position="111"/>
    </location>
</feature>
<gene>
    <name evidence="2" type="ORF">FHP05_04485</name>
</gene>
<feature type="transmembrane region" description="Helical" evidence="1">
    <location>
        <begin position="519"/>
        <end position="537"/>
    </location>
</feature>
<keyword evidence="1" id="KW-0472">Membrane</keyword>
<feature type="transmembrane region" description="Helical" evidence="1">
    <location>
        <begin position="425"/>
        <end position="447"/>
    </location>
</feature>
<keyword evidence="1" id="KW-1133">Transmembrane helix</keyword>
<feature type="transmembrane region" description="Helical" evidence="1">
    <location>
        <begin position="164"/>
        <end position="190"/>
    </location>
</feature>
<keyword evidence="1" id="KW-0812">Transmembrane</keyword>
<feature type="transmembrane region" description="Helical" evidence="1">
    <location>
        <begin position="264"/>
        <end position="283"/>
    </location>
</feature>
<feature type="transmembrane region" description="Helical" evidence="1">
    <location>
        <begin position="492"/>
        <end position="513"/>
    </location>
</feature>
<evidence type="ECO:0000256" key="1">
    <source>
        <dbReference type="SAM" id="Phobius"/>
    </source>
</evidence>
<dbReference type="AlphaFoldDB" id="A0A5C8P063"/>
<name>A0A5C8P063_9BACI</name>
<proteinExistence type="predicted"/>
<organism evidence="2 3">
    <name type="scientific">Cerasibacillus terrae</name>
    <dbReference type="NCBI Taxonomy" id="2498845"/>
    <lineage>
        <taxon>Bacteria</taxon>
        <taxon>Bacillati</taxon>
        <taxon>Bacillota</taxon>
        <taxon>Bacilli</taxon>
        <taxon>Bacillales</taxon>
        <taxon>Bacillaceae</taxon>
        <taxon>Cerasibacillus</taxon>
    </lineage>
</organism>
<keyword evidence="3" id="KW-1185">Reference proteome</keyword>
<dbReference type="EMBL" id="VDUW01000002">
    <property type="protein sequence ID" value="TXL66646.1"/>
    <property type="molecule type" value="Genomic_DNA"/>
</dbReference>
<accession>A0A5C8P063</accession>
<feature type="transmembrane region" description="Helical" evidence="1">
    <location>
        <begin position="59"/>
        <end position="79"/>
    </location>
</feature>
<feature type="transmembrane region" description="Helical" evidence="1">
    <location>
        <begin position="202"/>
        <end position="221"/>
    </location>
</feature>
<reference evidence="2 3" key="1">
    <citation type="submission" date="2019-06" db="EMBL/GenBank/DDBJ databases">
        <title>Cerasibacillus sp. nov., isolated from maize field.</title>
        <authorList>
            <person name="Lin S.-Y."/>
            <person name="Tsai C.-F."/>
            <person name="Young C.-C."/>
        </authorList>
    </citation>
    <scope>NUCLEOTIDE SEQUENCE [LARGE SCALE GENOMIC DNA]</scope>
    <source>
        <strain evidence="2 3">CC-CFT480</strain>
    </source>
</reference>
<protein>
    <submittedName>
        <fullName evidence="2">Uncharacterized protein</fullName>
    </submittedName>
</protein>
<evidence type="ECO:0000313" key="3">
    <source>
        <dbReference type="Proteomes" id="UP000321574"/>
    </source>
</evidence>
<sequence length="543" mass="63362">MKELRILQVLDFFQGFFRFFQVDYQAMRSILEVKLTMDQRRIPTVFQANGTKPKEGNQFLKMLGIYVLYSLLIVPFLFFGDAYMFQMSIIFGIAFFILMTAMISDFSAVLLDVRDKVILHTKPVDARTISAAKMMHVFIYMFLMTGSFIAIPSVVMLAQHGPLILLLFLFEMFMALLFIIALTAMIYMVILHLFNGEKLKDIINYVQIFMAIGIFIGYQIVARMFNVVEMDLVYTFEWWHVFIPPMWFGAPFELLFNHHHSPGISIMALFTVIVPIIAIYLYYRLMPSFEQNLKKLMNVSITRKKKSRWTALAEKVCCRSKEERAYFKFASSLIRRERDFKLRVYPSLGLAIVFPFIFMFNQMEEGGFQGLGETKQYFFIYFSLIIISTVVHMLQYSERYNGAWIFHVTPSENPKRLYSATLKAFLVQLFFPIYLLLSIIFVFIFSYHIILDLIIIGITAILYTLSCYKIITKVDYPFSKKMESASQGGMTILYFLLMFVVGVFTVIHFVVSLVPYGSIIYMLILAFITWVSWAVVFRKKPAN</sequence>
<feature type="transmembrane region" description="Helical" evidence="1">
    <location>
        <begin position="342"/>
        <end position="358"/>
    </location>
</feature>